<evidence type="ECO:0000256" key="5">
    <source>
        <dbReference type="ARBA" id="ARBA00023136"/>
    </source>
</evidence>
<dbReference type="Pfam" id="PF05346">
    <property type="entry name" value="DUF747"/>
    <property type="match status" value="1"/>
</dbReference>
<feature type="transmembrane region" description="Helical" evidence="6">
    <location>
        <begin position="486"/>
        <end position="506"/>
    </location>
</feature>
<sequence length="772" mass="90502">MSKKLKKSTQKFTLKNENFVNDDIQSPGFVSNGSICRFIGSEYKEVQMNESFKENEDYIHETKGLVDNKGDYFLNQVGEKNTFGHLSSSNDDQAEGLIDNNPVFNKTENNVVSSFEFIWSEIRSENVLEKKDVDYFEIDDDILDDRIPKNILNEVYQVPKKLEYLLNFSMLLCFDTILYDLTFLPINSIIAFLKFILLVIIYVANIFMLLVTGKSSYFQNNSMNRKSIVFNYFGINTAYNEHDDKNPWNFQKNIKNEHSKKGIYNDEFIENSSVEFIFEDKPIKSKSLMSIPEYNDRLRFRFHFKSKDDGFLGRNNHFFPQIRNHIHSYRMNDQKSSLEESELQSVPASDIFYDEINDFVEAKNSEDTQRSFNRGIGWYFRLTVIELTDLSRFMVLLLSIYIFSRLDISFFYHYFRGQGLLKLYVIFNMLEIFEKLFRSFGRDLIDTYLESIIQMFSSIGFVEGKYEKEQISSNFTNLLLDTLSKYFLVIVYLIIHCTIHMIRGLALNISLNSSEYTMFLIVITNNFAEIKSTVFKTYHSISLFTISCSDTIERFQLLYDGCILFIRMYSNARLYTNSIYSSVIIWVVSVYIVEIIVDWFKHSFLVKFNKINSDCYCSYLDTLIGDVLLSRGSNQAYQYLTIDYIKKNVEENDSNDKLVNRNSWNYVKSSQLYNKSNSNGSLNRQGTFSLIRGNTIGLEADVSLNQNKEVKIKKMKSDNFNRFESKLFKKDPVFISKKLRGIYAFPYIVSRRIGFVSLPLTILLIINFPKQH</sequence>
<dbReference type="PANTHER" id="PTHR13317">
    <property type="entry name" value="TRANSMEMBRANE ANTERIOR POSTERIOR TRANSFORMATION PROTEIN 1 HOMOLOG"/>
    <property type="match status" value="1"/>
</dbReference>
<feature type="transmembrane region" description="Helical" evidence="6">
    <location>
        <begin position="579"/>
        <end position="600"/>
    </location>
</feature>
<organism evidence="7 8">
    <name type="scientific">Cryptosporidium canis</name>
    <dbReference type="NCBI Taxonomy" id="195482"/>
    <lineage>
        <taxon>Eukaryota</taxon>
        <taxon>Sar</taxon>
        <taxon>Alveolata</taxon>
        <taxon>Apicomplexa</taxon>
        <taxon>Conoidasida</taxon>
        <taxon>Coccidia</taxon>
        <taxon>Eucoccidiorida</taxon>
        <taxon>Eimeriorina</taxon>
        <taxon>Cryptosporidiidae</taxon>
        <taxon>Cryptosporidium</taxon>
    </lineage>
</organism>
<dbReference type="InterPro" id="IPR008010">
    <property type="entry name" value="Tatp1"/>
</dbReference>
<keyword evidence="3 6" id="KW-0812">Transmembrane</keyword>
<evidence type="ECO:0000256" key="1">
    <source>
        <dbReference type="ARBA" id="ARBA00004141"/>
    </source>
</evidence>
<keyword evidence="4 6" id="KW-1133">Transmembrane helix</keyword>
<gene>
    <name evidence="7" type="ORF">OJ252_3112</name>
</gene>
<proteinExistence type="inferred from homology"/>
<evidence type="ECO:0000256" key="6">
    <source>
        <dbReference type="SAM" id="Phobius"/>
    </source>
</evidence>
<evidence type="ECO:0000256" key="3">
    <source>
        <dbReference type="ARBA" id="ARBA00022692"/>
    </source>
</evidence>
<dbReference type="PANTHER" id="PTHR13317:SF4">
    <property type="entry name" value="TRANSMEMBRANE ANTERIOR POSTERIOR TRANSFORMATION PROTEIN 1 HOMOLOG"/>
    <property type="match status" value="1"/>
</dbReference>
<comment type="caution">
    <text evidence="7">The sequence shown here is derived from an EMBL/GenBank/DDBJ whole genome shotgun (WGS) entry which is preliminary data.</text>
</comment>
<evidence type="ECO:0000256" key="2">
    <source>
        <dbReference type="ARBA" id="ARBA00008803"/>
    </source>
</evidence>
<accession>A0ABQ8P3L9</accession>
<comment type="similarity">
    <text evidence="2">Belongs to the TAPT1 family.</text>
</comment>
<feature type="transmembrane region" description="Helical" evidence="6">
    <location>
        <begin position="189"/>
        <end position="211"/>
    </location>
</feature>
<evidence type="ECO:0000313" key="7">
    <source>
        <dbReference type="EMBL" id="KAJ1606624.1"/>
    </source>
</evidence>
<evidence type="ECO:0000256" key="4">
    <source>
        <dbReference type="ARBA" id="ARBA00022989"/>
    </source>
</evidence>
<protein>
    <submittedName>
        <fullName evidence="7">Transmembrane domain-containing protein</fullName>
    </submittedName>
</protein>
<dbReference type="EMBL" id="JAPCXB010000136">
    <property type="protein sequence ID" value="KAJ1606624.1"/>
    <property type="molecule type" value="Genomic_DNA"/>
</dbReference>
<evidence type="ECO:0000313" key="8">
    <source>
        <dbReference type="Proteomes" id="UP001071777"/>
    </source>
</evidence>
<feature type="transmembrane region" description="Helical" evidence="6">
    <location>
        <begin position="164"/>
        <end position="183"/>
    </location>
</feature>
<reference evidence="7" key="1">
    <citation type="submission" date="2022-10" db="EMBL/GenBank/DDBJ databases">
        <title>Adaptive evolution leads to modifications in subtelomeric GC content in a zoonotic Cryptosporidium species.</title>
        <authorList>
            <person name="Li J."/>
            <person name="Feng Y."/>
            <person name="Xiao L."/>
        </authorList>
    </citation>
    <scope>NUCLEOTIDE SEQUENCE</scope>
    <source>
        <strain evidence="7">25894</strain>
    </source>
</reference>
<keyword evidence="5 6" id="KW-0472">Membrane</keyword>
<dbReference type="Proteomes" id="UP001071777">
    <property type="component" value="Unassembled WGS sequence"/>
</dbReference>
<comment type="subcellular location">
    <subcellularLocation>
        <location evidence="1">Membrane</location>
        <topology evidence="1">Multi-pass membrane protein</topology>
    </subcellularLocation>
</comment>
<name>A0ABQ8P3L9_9CRYT</name>
<keyword evidence="8" id="KW-1185">Reference proteome</keyword>